<dbReference type="GO" id="GO:0032273">
    <property type="term" value="P:positive regulation of protein polymerization"/>
    <property type="evidence" value="ECO:0007669"/>
    <property type="project" value="TreeGrafter"/>
</dbReference>
<dbReference type="Pfam" id="PF05517">
    <property type="entry name" value="p25-alpha"/>
    <property type="match status" value="1"/>
</dbReference>
<evidence type="ECO:0000256" key="1">
    <source>
        <dbReference type="SAM" id="MobiDB-lite"/>
    </source>
</evidence>
<organism evidence="2 3">
    <name type="scientific">Mizuhopecten yessoensis</name>
    <name type="common">Japanese scallop</name>
    <name type="synonym">Patinopecten yessoensis</name>
    <dbReference type="NCBI Taxonomy" id="6573"/>
    <lineage>
        <taxon>Eukaryota</taxon>
        <taxon>Metazoa</taxon>
        <taxon>Spiralia</taxon>
        <taxon>Lophotrochozoa</taxon>
        <taxon>Mollusca</taxon>
        <taxon>Bivalvia</taxon>
        <taxon>Autobranchia</taxon>
        <taxon>Pteriomorphia</taxon>
        <taxon>Pectinida</taxon>
        <taxon>Pectinoidea</taxon>
        <taxon>Pectinidae</taxon>
        <taxon>Mizuhopecten</taxon>
    </lineage>
</organism>
<gene>
    <name evidence="2" type="ORF">KP79_PYT06393</name>
</gene>
<dbReference type="GO" id="GO:0005874">
    <property type="term" value="C:microtubule"/>
    <property type="evidence" value="ECO:0007669"/>
    <property type="project" value="TreeGrafter"/>
</dbReference>
<evidence type="ECO:0000313" key="2">
    <source>
        <dbReference type="EMBL" id="OWF53239.1"/>
    </source>
</evidence>
<dbReference type="GO" id="GO:0046785">
    <property type="term" value="P:microtubule polymerization"/>
    <property type="evidence" value="ECO:0007669"/>
    <property type="project" value="InterPro"/>
</dbReference>
<accession>A0A210QWT1</accession>
<dbReference type="Proteomes" id="UP000242188">
    <property type="component" value="Unassembled WGS sequence"/>
</dbReference>
<proteinExistence type="predicted"/>
<evidence type="ECO:0000313" key="3">
    <source>
        <dbReference type="Proteomes" id="UP000242188"/>
    </source>
</evidence>
<reference evidence="2 3" key="1">
    <citation type="journal article" date="2017" name="Nat. Ecol. Evol.">
        <title>Scallop genome provides insights into evolution of bilaterian karyotype and development.</title>
        <authorList>
            <person name="Wang S."/>
            <person name="Zhang J."/>
            <person name="Jiao W."/>
            <person name="Li J."/>
            <person name="Xun X."/>
            <person name="Sun Y."/>
            <person name="Guo X."/>
            <person name="Huan P."/>
            <person name="Dong B."/>
            <person name="Zhang L."/>
            <person name="Hu X."/>
            <person name="Sun X."/>
            <person name="Wang J."/>
            <person name="Zhao C."/>
            <person name="Wang Y."/>
            <person name="Wang D."/>
            <person name="Huang X."/>
            <person name="Wang R."/>
            <person name="Lv J."/>
            <person name="Li Y."/>
            <person name="Zhang Z."/>
            <person name="Liu B."/>
            <person name="Lu W."/>
            <person name="Hui Y."/>
            <person name="Liang J."/>
            <person name="Zhou Z."/>
            <person name="Hou R."/>
            <person name="Li X."/>
            <person name="Liu Y."/>
            <person name="Li H."/>
            <person name="Ning X."/>
            <person name="Lin Y."/>
            <person name="Zhao L."/>
            <person name="Xing Q."/>
            <person name="Dou J."/>
            <person name="Li Y."/>
            <person name="Mao J."/>
            <person name="Guo H."/>
            <person name="Dou H."/>
            <person name="Li T."/>
            <person name="Mu C."/>
            <person name="Jiang W."/>
            <person name="Fu Q."/>
            <person name="Fu X."/>
            <person name="Miao Y."/>
            <person name="Liu J."/>
            <person name="Yu Q."/>
            <person name="Li R."/>
            <person name="Liao H."/>
            <person name="Li X."/>
            <person name="Kong Y."/>
            <person name="Jiang Z."/>
            <person name="Chourrout D."/>
            <person name="Li R."/>
            <person name="Bao Z."/>
        </authorList>
    </citation>
    <scope>NUCLEOTIDE SEQUENCE [LARGE SCALE GENOMIC DNA]</scope>
    <source>
        <strain evidence="2 3">PY_sf001</strain>
    </source>
</reference>
<sequence>MASGGLSDEEVSELVDKLKQYAKLAHKENLTSQATGKITKDNLLWKELRTDMDSSIFPVCKDDKTKPFMTITKEKSMKFLAKSAEKLEAKRKGKKPPEGSTWEKELLKNLKGTQLTGVTKESKSGNVKGMTDTSAYTGMHANKFDKDGKGLGGADARVDNSGYVGAYKGKDTYDKK</sequence>
<dbReference type="GO" id="GO:0015631">
    <property type="term" value="F:tubulin binding"/>
    <property type="evidence" value="ECO:0007669"/>
    <property type="project" value="InterPro"/>
</dbReference>
<dbReference type="AlphaFoldDB" id="A0A210QWT1"/>
<dbReference type="GO" id="GO:0001578">
    <property type="term" value="P:microtubule bundle formation"/>
    <property type="evidence" value="ECO:0007669"/>
    <property type="project" value="TreeGrafter"/>
</dbReference>
<dbReference type="EMBL" id="NEDP02001459">
    <property type="protein sequence ID" value="OWF53239.1"/>
    <property type="molecule type" value="Genomic_DNA"/>
</dbReference>
<name>A0A210QWT1_MIZYE</name>
<feature type="region of interest" description="Disordered" evidence="1">
    <location>
        <begin position="113"/>
        <end position="132"/>
    </location>
</feature>
<dbReference type="InterPro" id="IPR008907">
    <property type="entry name" value="TPP/p25"/>
</dbReference>
<dbReference type="PANTHER" id="PTHR12932:SF9">
    <property type="entry name" value="TUBULIN POLYMERIZATION-PROMOTING PROTEIN HOMOLOG"/>
    <property type="match status" value="1"/>
</dbReference>
<dbReference type="PANTHER" id="PTHR12932">
    <property type="entry name" value="P25 ALPHA-RELATED"/>
    <property type="match status" value="1"/>
</dbReference>
<comment type="caution">
    <text evidence="2">The sequence shown here is derived from an EMBL/GenBank/DDBJ whole genome shotgun (WGS) entry which is preliminary data.</text>
</comment>
<dbReference type="OrthoDB" id="548799at2759"/>
<keyword evidence="3" id="KW-1185">Reference proteome</keyword>
<protein>
    <submittedName>
        <fullName evidence="2">Tubulin polymerization-promoting protein family member 2</fullName>
    </submittedName>
</protein>